<sequence>MNVSKQDEISQLWSSFHEMIHAGNQELLQENANVDGKSPMGLMSKFGSESARLYTYENLLSPEVKEAIDQNILYPHDLDFYAAGTTTCCQIPLGKLLRGGFNTGHGHMREPQDIKSAMALASIILQANQNQQHGGQAFPMFDYDLAPYVRKTYEKKLQLLEELPLPENFDREQEAWKMTERDVFQACEAFVHNANSMHSRGGGQVPFISINYGTDTSAYGRMLTRQLLLATQRGLGNGETPIFPIQIFKVKSGVNFQPEDPNYDLYKLALETTARRMFPNFSFLDASFNKAYDRGTPESEVCYMGCRTRVMGNVNGEENAIGRGNLSFTSINLVKLALLSATPAEFDRRLMEAVDMAVKQLHERFRYQAGRKAGNYRFLYSQGVWRGGEFLRPHDQLGELLKQGTLSIGFIGLAESLTALYGEHHGQNPELQRRGLEIIRSMRERMDRETEESGLNFTLIATPAEGLSGKFVKKDREQFGNIPGVTDRDYYTNSFHIPVYYPITAAQKIKLEAPYHELCNAGHITYVEVDGSVIHNTAALDRIVRCMAENGIGYGSINHPVDRCKSCGYSGIIAENCPACGAEDGHVERIRRITGYLVGDMDKWNPAKRAEEADRVKHGR</sequence>
<dbReference type="GO" id="GO:0006260">
    <property type="term" value="P:DNA replication"/>
    <property type="evidence" value="ECO:0007669"/>
    <property type="project" value="InterPro"/>
</dbReference>
<gene>
    <name evidence="1" type="primary">nrdD</name>
    <name evidence="1" type="ORF">J34TS1_28840</name>
</gene>
<dbReference type="SUPFAM" id="SSF51998">
    <property type="entry name" value="PFL-like glycyl radical enzymes"/>
    <property type="match status" value="1"/>
</dbReference>
<dbReference type="PANTHER" id="PTHR21075:SF0">
    <property type="entry name" value="ANAEROBIC RIBONUCLEOSIDE-TRIPHOSPHATE REDUCTASE"/>
    <property type="match status" value="1"/>
</dbReference>
<dbReference type="CDD" id="cd01675">
    <property type="entry name" value="RNR_III"/>
    <property type="match status" value="1"/>
</dbReference>
<dbReference type="EMBL" id="BORT01000011">
    <property type="protein sequence ID" value="GIO48119.1"/>
    <property type="molecule type" value="Genomic_DNA"/>
</dbReference>
<evidence type="ECO:0000313" key="1">
    <source>
        <dbReference type="EMBL" id="GIO48119.1"/>
    </source>
</evidence>
<reference evidence="1 2" key="1">
    <citation type="submission" date="2021-03" db="EMBL/GenBank/DDBJ databases">
        <title>Antimicrobial resistance genes in bacteria isolated from Japanese honey, and their potential for conferring macrolide and lincosamide resistance in the American foulbrood pathogen Paenibacillus larvae.</title>
        <authorList>
            <person name="Okamoto M."/>
            <person name="Kumagai M."/>
            <person name="Kanamori H."/>
            <person name="Takamatsu D."/>
        </authorList>
    </citation>
    <scope>NUCLEOTIDE SEQUENCE [LARGE SCALE GENOMIC DNA]</scope>
    <source>
        <strain evidence="1 2">J34TS1</strain>
    </source>
</reference>
<organism evidence="1 2">
    <name type="scientific">Paenibacillus azoreducens</name>
    <dbReference type="NCBI Taxonomy" id="116718"/>
    <lineage>
        <taxon>Bacteria</taxon>
        <taxon>Bacillati</taxon>
        <taxon>Bacillota</taxon>
        <taxon>Bacilli</taxon>
        <taxon>Bacillales</taxon>
        <taxon>Paenibacillaceae</taxon>
        <taxon>Paenibacillus</taxon>
    </lineage>
</organism>
<dbReference type="PANTHER" id="PTHR21075">
    <property type="entry name" value="ANAEROBIC RIBONUCLEOSIDE-TRIPHOSPHATE REDUCTASE"/>
    <property type="match status" value="1"/>
</dbReference>
<dbReference type="RefSeq" id="WP_212978820.1">
    <property type="nucleotide sequence ID" value="NZ_AP025343.1"/>
</dbReference>
<dbReference type="GO" id="GO:0031250">
    <property type="term" value="C:anaerobic ribonucleoside-triphosphate reductase complex"/>
    <property type="evidence" value="ECO:0007669"/>
    <property type="project" value="TreeGrafter"/>
</dbReference>
<accession>A0A919YCW7</accession>
<name>A0A919YCW7_9BACL</name>
<dbReference type="GO" id="GO:0008998">
    <property type="term" value="F:ribonucleoside-triphosphate reductase (thioredoxin) activity"/>
    <property type="evidence" value="ECO:0007669"/>
    <property type="project" value="InterPro"/>
</dbReference>
<comment type="caution">
    <text evidence="1">The sequence shown here is derived from an EMBL/GenBank/DDBJ whole genome shotgun (WGS) entry which is preliminary data.</text>
</comment>
<dbReference type="AlphaFoldDB" id="A0A919YCW7"/>
<proteinExistence type="predicted"/>
<dbReference type="Gene3D" id="3.20.70.20">
    <property type="match status" value="1"/>
</dbReference>
<dbReference type="GO" id="GO:0009265">
    <property type="term" value="P:2'-deoxyribonucleotide biosynthetic process"/>
    <property type="evidence" value="ECO:0007669"/>
    <property type="project" value="TreeGrafter"/>
</dbReference>
<protein>
    <submittedName>
        <fullName evidence="1">Ribonucleoside-triphosphate reductase</fullName>
    </submittedName>
</protein>
<dbReference type="NCBIfam" id="TIGR02487">
    <property type="entry name" value="NrdD"/>
    <property type="match status" value="1"/>
</dbReference>
<evidence type="ECO:0000313" key="2">
    <source>
        <dbReference type="Proteomes" id="UP000682811"/>
    </source>
</evidence>
<dbReference type="GO" id="GO:0004748">
    <property type="term" value="F:ribonucleoside-diphosphate reductase activity, thioredoxin disulfide as acceptor"/>
    <property type="evidence" value="ECO:0007669"/>
    <property type="project" value="TreeGrafter"/>
</dbReference>
<dbReference type="NCBIfam" id="NF011292">
    <property type="entry name" value="PRK14704.1"/>
    <property type="match status" value="1"/>
</dbReference>
<dbReference type="InterPro" id="IPR012833">
    <property type="entry name" value="NrdD"/>
</dbReference>
<dbReference type="Proteomes" id="UP000682811">
    <property type="component" value="Unassembled WGS sequence"/>
</dbReference>
<keyword evidence="2" id="KW-1185">Reference proteome</keyword>
<dbReference type="Pfam" id="PF13597">
    <property type="entry name" value="NRDD"/>
    <property type="match status" value="1"/>
</dbReference>